<dbReference type="InterPro" id="IPR005135">
    <property type="entry name" value="Endo/exonuclease/phosphatase"/>
</dbReference>
<dbReference type="Pfam" id="PF03372">
    <property type="entry name" value="Exo_endo_phos"/>
    <property type="match status" value="1"/>
</dbReference>
<reference evidence="10 11" key="1">
    <citation type="submission" date="2019-03" db="EMBL/GenBank/DDBJ databases">
        <title>Genomic Encyclopedia of Type Strains, Phase III (KMG-III): the genomes of soil and plant-associated and newly described type strains.</title>
        <authorList>
            <person name="Whitman W."/>
        </authorList>
    </citation>
    <scope>NUCLEOTIDE SEQUENCE [LARGE SCALE GENOMIC DNA]</scope>
    <source>
        <strain evidence="10 11">VKM Ac-2575</strain>
    </source>
</reference>
<dbReference type="GO" id="GO:0004527">
    <property type="term" value="F:exonuclease activity"/>
    <property type="evidence" value="ECO:0007669"/>
    <property type="project" value="UniProtKB-KW"/>
</dbReference>
<name>A0A4R7SZE2_9ACTN</name>
<evidence type="ECO:0000256" key="7">
    <source>
        <dbReference type="ARBA" id="ARBA00022842"/>
    </source>
</evidence>
<gene>
    <name evidence="10" type="ORF">EV138_6382</name>
</gene>
<dbReference type="PANTHER" id="PTHR15822:SF4">
    <property type="entry name" value="TYROSYL-DNA PHOSPHODIESTERASE 2"/>
    <property type="match status" value="1"/>
</dbReference>
<evidence type="ECO:0000256" key="6">
    <source>
        <dbReference type="ARBA" id="ARBA00022801"/>
    </source>
</evidence>
<dbReference type="EMBL" id="SOCE01000002">
    <property type="protein sequence ID" value="TDU83918.1"/>
    <property type="molecule type" value="Genomic_DNA"/>
</dbReference>
<evidence type="ECO:0000256" key="8">
    <source>
        <dbReference type="ARBA" id="ARBA00023204"/>
    </source>
</evidence>
<dbReference type="SUPFAM" id="SSF56219">
    <property type="entry name" value="DNase I-like"/>
    <property type="match status" value="1"/>
</dbReference>
<feature type="domain" description="Endonuclease/exonuclease/phosphatase" evidence="9">
    <location>
        <begin position="7"/>
        <end position="261"/>
    </location>
</feature>
<keyword evidence="11" id="KW-1185">Reference proteome</keyword>
<dbReference type="InterPro" id="IPR051547">
    <property type="entry name" value="TDP2-like"/>
</dbReference>
<accession>A0A4R7SZE2</accession>
<keyword evidence="8" id="KW-0234">DNA repair</keyword>
<keyword evidence="6 10" id="KW-0378">Hydrolase</keyword>
<evidence type="ECO:0000256" key="2">
    <source>
        <dbReference type="ARBA" id="ARBA00001946"/>
    </source>
</evidence>
<comment type="caution">
    <text evidence="10">The sequence shown here is derived from an EMBL/GenBank/DDBJ whole genome shotgun (WGS) entry which is preliminary data.</text>
</comment>
<evidence type="ECO:0000256" key="5">
    <source>
        <dbReference type="ARBA" id="ARBA00022763"/>
    </source>
</evidence>
<keyword evidence="10" id="KW-0269">Exonuclease</keyword>
<evidence type="ECO:0000256" key="4">
    <source>
        <dbReference type="ARBA" id="ARBA00022723"/>
    </source>
</evidence>
<dbReference type="InterPro" id="IPR036691">
    <property type="entry name" value="Endo/exonu/phosph_ase_sf"/>
</dbReference>
<evidence type="ECO:0000313" key="11">
    <source>
        <dbReference type="Proteomes" id="UP000295151"/>
    </source>
</evidence>
<proteinExistence type="predicted"/>
<evidence type="ECO:0000259" key="9">
    <source>
        <dbReference type="Pfam" id="PF03372"/>
    </source>
</evidence>
<dbReference type="GO" id="GO:0046872">
    <property type="term" value="F:metal ion binding"/>
    <property type="evidence" value="ECO:0007669"/>
    <property type="project" value="UniProtKB-KW"/>
</dbReference>
<dbReference type="PANTHER" id="PTHR15822">
    <property type="entry name" value="TRAF AND TNF RECEPTOR-ASSOCIATED PROTEIN"/>
    <property type="match status" value="1"/>
</dbReference>
<dbReference type="RefSeq" id="WP_133983510.1">
    <property type="nucleotide sequence ID" value="NZ_SOCE01000002.1"/>
</dbReference>
<dbReference type="OrthoDB" id="9787701at2"/>
<keyword evidence="3" id="KW-0540">Nuclease</keyword>
<evidence type="ECO:0000256" key="3">
    <source>
        <dbReference type="ARBA" id="ARBA00022722"/>
    </source>
</evidence>
<dbReference type="AlphaFoldDB" id="A0A4R7SZE2"/>
<protein>
    <submittedName>
        <fullName evidence="10">Endonuclease/exonuclease/phosphatase family metal-dependent hydrolase</fullName>
    </submittedName>
</protein>
<dbReference type="GO" id="GO:0006281">
    <property type="term" value="P:DNA repair"/>
    <property type="evidence" value="ECO:0007669"/>
    <property type="project" value="UniProtKB-KW"/>
</dbReference>
<evidence type="ECO:0000256" key="1">
    <source>
        <dbReference type="ARBA" id="ARBA00001936"/>
    </source>
</evidence>
<dbReference type="Gene3D" id="3.60.10.10">
    <property type="entry name" value="Endonuclease/exonuclease/phosphatase"/>
    <property type="match status" value="1"/>
</dbReference>
<keyword evidence="10" id="KW-0255">Endonuclease</keyword>
<sequence length="279" mass="30984">MTGMRVLTYNILSRDHADGPRREKVLRAGIAALQPDVVALQEVTRSEHLDQARELLGPEYTIVDHPSQPPDPVGACLASRWPLGAVHSLDLHVTPQAGGLPWAAVVAVEVQAPDPLGAVLVVHYKPNWQLTSEYVRERQAVTAARWIEELVGVRADLPVVLLGDFDADAQAASIRFWTGRQSLDELSVRYEDAWESGHRDEPGHTFSPANPLVPAGEMKLERGRRIDYIMVRSGIHGPLLDVRDCRIVFDEPVDGVWVSDHFGLFAELVRPDRPVGEWD</sequence>
<keyword evidence="4" id="KW-0479">Metal-binding</keyword>
<dbReference type="GO" id="GO:0004519">
    <property type="term" value="F:endonuclease activity"/>
    <property type="evidence" value="ECO:0007669"/>
    <property type="project" value="UniProtKB-KW"/>
</dbReference>
<dbReference type="Proteomes" id="UP000295151">
    <property type="component" value="Unassembled WGS sequence"/>
</dbReference>
<comment type="cofactor">
    <cofactor evidence="1">
        <name>Mn(2+)</name>
        <dbReference type="ChEBI" id="CHEBI:29035"/>
    </cofactor>
</comment>
<keyword evidence="5" id="KW-0227">DNA damage</keyword>
<comment type="cofactor">
    <cofactor evidence="2">
        <name>Mg(2+)</name>
        <dbReference type="ChEBI" id="CHEBI:18420"/>
    </cofactor>
</comment>
<evidence type="ECO:0000313" key="10">
    <source>
        <dbReference type="EMBL" id="TDU83918.1"/>
    </source>
</evidence>
<organism evidence="10 11">
    <name type="scientific">Kribbella voronezhensis</name>
    <dbReference type="NCBI Taxonomy" id="2512212"/>
    <lineage>
        <taxon>Bacteria</taxon>
        <taxon>Bacillati</taxon>
        <taxon>Actinomycetota</taxon>
        <taxon>Actinomycetes</taxon>
        <taxon>Propionibacteriales</taxon>
        <taxon>Kribbellaceae</taxon>
        <taxon>Kribbella</taxon>
    </lineage>
</organism>
<keyword evidence="7" id="KW-0460">Magnesium</keyword>